<comment type="caution">
    <text evidence="1">The sequence shown here is derived from an EMBL/GenBank/DDBJ whole genome shotgun (WGS) entry which is preliminary data.</text>
</comment>
<gene>
    <name evidence="1" type="ORF">GMO_27210</name>
</gene>
<name>G6XMK3_9PROT</name>
<sequence length="46" mass="5369">MEPPLSFQRWACCLMGRTDLEYRRCPQDAGRGRPFDLPVHLHVILS</sequence>
<organism evidence="1 2">
    <name type="scientific">Gluconobacter morbifer G707</name>
    <dbReference type="NCBI Taxonomy" id="1088869"/>
    <lineage>
        <taxon>Bacteria</taxon>
        <taxon>Pseudomonadati</taxon>
        <taxon>Pseudomonadota</taxon>
        <taxon>Alphaproteobacteria</taxon>
        <taxon>Acetobacterales</taxon>
        <taxon>Acetobacteraceae</taxon>
        <taxon>Gluconobacter</taxon>
    </lineage>
</organism>
<dbReference type="EMBL" id="AGQV01000013">
    <property type="protein sequence ID" value="EHH67100.1"/>
    <property type="molecule type" value="Genomic_DNA"/>
</dbReference>
<proteinExistence type="predicted"/>
<dbReference type="AlphaFoldDB" id="G6XMK3"/>
<accession>G6XMK3</accession>
<dbReference type="Proteomes" id="UP000004949">
    <property type="component" value="Unassembled WGS sequence"/>
</dbReference>
<dbReference type="PATRIC" id="fig|1088869.3.peg.2714"/>
<evidence type="ECO:0000313" key="2">
    <source>
        <dbReference type="Proteomes" id="UP000004949"/>
    </source>
</evidence>
<keyword evidence="2" id="KW-1185">Reference proteome</keyword>
<reference evidence="1 2" key="1">
    <citation type="submission" date="2011-10" db="EMBL/GenBank/DDBJ databases">
        <title>Genome sequence of Gluconobacter morbifer G707, isolated from Drosophila gut.</title>
        <authorList>
            <person name="Lee W.-J."/>
            <person name="Kim E.-K."/>
        </authorList>
    </citation>
    <scope>NUCLEOTIDE SEQUENCE [LARGE SCALE GENOMIC DNA]</scope>
    <source>
        <strain evidence="1 2">G707</strain>
    </source>
</reference>
<protein>
    <submittedName>
        <fullName evidence="1">Uncharacterized protein</fullName>
    </submittedName>
</protein>
<dbReference type="STRING" id="1088869.GMO_27210"/>
<evidence type="ECO:0000313" key="1">
    <source>
        <dbReference type="EMBL" id="EHH67100.1"/>
    </source>
</evidence>